<evidence type="ECO:0000256" key="3">
    <source>
        <dbReference type="ARBA" id="ARBA00022989"/>
    </source>
</evidence>
<dbReference type="OrthoDB" id="9812221at2"/>
<dbReference type="PANTHER" id="PTHR42718">
    <property type="entry name" value="MAJOR FACILITATOR SUPERFAMILY MULTIDRUG TRANSPORTER MFSC"/>
    <property type="match status" value="1"/>
</dbReference>
<feature type="transmembrane region" description="Helical" evidence="5">
    <location>
        <begin position="82"/>
        <end position="105"/>
    </location>
</feature>
<keyword evidence="8" id="KW-1185">Reference proteome</keyword>
<dbReference type="InterPro" id="IPR036259">
    <property type="entry name" value="MFS_trans_sf"/>
</dbReference>
<feature type="transmembrane region" description="Helical" evidence="5">
    <location>
        <begin position="399"/>
        <end position="420"/>
    </location>
</feature>
<dbReference type="SUPFAM" id="SSF103473">
    <property type="entry name" value="MFS general substrate transporter"/>
    <property type="match status" value="1"/>
</dbReference>
<feature type="transmembrane region" description="Helical" evidence="5">
    <location>
        <begin position="356"/>
        <end position="378"/>
    </location>
</feature>
<evidence type="ECO:0000256" key="2">
    <source>
        <dbReference type="ARBA" id="ARBA00022692"/>
    </source>
</evidence>
<evidence type="ECO:0000256" key="1">
    <source>
        <dbReference type="ARBA" id="ARBA00004141"/>
    </source>
</evidence>
<gene>
    <name evidence="7" type="ORF">SAMN05877831_105198</name>
</gene>
<keyword evidence="3 5" id="KW-1133">Transmembrane helix</keyword>
<evidence type="ECO:0000256" key="5">
    <source>
        <dbReference type="SAM" id="Phobius"/>
    </source>
</evidence>
<dbReference type="PANTHER" id="PTHR42718:SF49">
    <property type="entry name" value="EXPORT PROTEIN"/>
    <property type="match status" value="1"/>
</dbReference>
<dbReference type="PROSITE" id="PS50850">
    <property type="entry name" value="MFS"/>
    <property type="match status" value="1"/>
</dbReference>
<evidence type="ECO:0000313" key="7">
    <source>
        <dbReference type="EMBL" id="SOC07011.1"/>
    </source>
</evidence>
<proteinExistence type="predicted"/>
<keyword evidence="4 5" id="KW-0472">Membrane</keyword>
<accession>A0A285SGW2</accession>
<feature type="transmembrane region" description="Helical" evidence="5">
    <location>
        <begin position="297"/>
        <end position="319"/>
    </location>
</feature>
<keyword evidence="2 5" id="KW-0812">Transmembrane</keyword>
<protein>
    <submittedName>
        <fullName evidence="7">MFS transporter</fullName>
    </submittedName>
</protein>
<reference evidence="8" key="1">
    <citation type="submission" date="2017-08" db="EMBL/GenBank/DDBJ databases">
        <authorList>
            <person name="Varghese N."/>
            <person name="Submissions S."/>
        </authorList>
    </citation>
    <scope>NUCLEOTIDE SEQUENCE [LARGE SCALE GENOMIC DNA]</scope>
    <source>
        <strain evidence="8">JA276</strain>
    </source>
</reference>
<feature type="transmembrane region" description="Helical" evidence="5">
    <location>
        <begin position="266"/>
        <end position="291"/>
    </location>
</feature>
<feature type="domain" description="Major facilitator superfamily (MFS) profile" evidence="6">
    <location>
        <begin position="15"/>
        <end position="455"/>
    </location>
</feature>
<evidence type="ECO:0000259" key="6">
    <source>
        <dbReference type="PROSITE" id="PS50850"/>
    </source>
</evidence>
<feature type="transmembrane region" description="Helical" evidence="5">
    <location>
        <begin position="170"/>
        <end position="190"/>
    </location>
</feature>
<feature type="transmembrane region" description="Helical" evidence="5">
    <location>
        <begin position="50"/>
        <end position="70"/>
    </location>
</feature>
<feature type="transmembrane region" description="Helical" evidence="5">
    <location>
        <begin position="111"/>
        <end position="129"/>
    </location>
</feature>
<dbReference type="InterPro" id="IPR020846">
    <property type="entry name" value="MFS_dom"/>
</dbReference>
<feature type="transmembrane region" description="Helical" evidence="5">
    <location>
        <begin position="331"/>
        <end position="350"/>
    </location>
</feature>
<dbReference type="Gene3D" id="1.20.1250.20">
    <property type="entry name" value="MFS general substrate transporter like domains"/>
    <property type="match status" value="1"/>
</dbReference>
<dbReference type="Proteomes" id="UP000219111">
    <property type="component" value="Unassembled WGS sequence"/>
</dbReference>
<comment type="subcellular location">
    <subcellularLocation>
        <location evidence="1">Membrane</location>
        <topology evidence="1">Multi-pass membrane protein</topology>
    </subcellularLocation>
</comment>
<feature type="transmembrane region" description="Helical" evidence="5">
    <location>
        <begin position="202"/>
        <end position="220"/>
    </location>
</feature>
<dbReference type="Pfam" id="PF07690">
    <property type="entry name" value="MFS_1"/>
    <property type="match status" value="2"/>
</dbReference>
<dbReference type="Gene3D" id="1.20.1720.10">
    <property type="entry name" value="Multidrug resistance protein D"/>
    <property type="match status" value="1"/>
</dbReference>
<dbReference type="GO" id="GO:0016020">
    <property type="term" value="C:membrane"/>
    <property type="evidence" value="ECO:0007669"/>
    <property type="project" value="UniProtKB-SubCell"/>
</dbReference>
<feature type="transmembrane region" description="Helical" evidence="5">
    <location>
        <begin position="432"/>
        <end position="451"/>
    </location>
</feature>
<dbReference type="RefSeq" id="WP_097069953.1">
    <property type="nucleotide sequence ID" value="NZ_OBMT01000005.1"/>
</dbReference>
<dbReference type="InterPro" id="IPR011701">
    <property type="entry name" value="MFS"/>
</dbReference>
<evidence type="ECO:0000313" key="8">
    <source>
        <dbReference type="Proteomes" id="UP000219111"/>
    </source>
</evidence>
<feature type="transmembrane region" description="Helical" evidence="5">
    <location>
        <begin position="141"/>
        <end position="164"/>
    </location>
</feature>
<dbReference type="AlphaFoldDB" id="A0A285SGW2"/>
<sequence length="456" mass="45331">MPISAAKSSKQRGDAVLICVAAATCLALVIFCAPLTTVTATVTGFAGGGALQAWVLSAMPLGAAAGLLAAGAMGDALGRREVFIGGLWLTAAASALATLAPTGAVMVAGRILQGLGCAGILACGLGLLAERHAGPARARAARIWAASLGAGVAIGPLLCAALLHLAGWRAAYGVILILALVLALLAPRVLSAAPKQRQAVDVPGAVLLMLGLVPMLAALIQLRAGFSMSVLALALTGAVFLICFLVREHRAPNPILAPGLFRNRDFVAATTGAFASGAGVLAIMGSVPVILQQGYAMSGIAASLVLLVWSGPTAATALVCGPLTGRFSPRVVLIAALLGCALGQMLLLGLRADAGWHGALAGLLVAGLSNGVLNAALGHQAVESVPAARAAMGSGANNTARYLGSAIGFAVIALLMARGVAAGDIFRGWHEAVLASTAFSLAGLIVVSLPGRRCTS</sequence>
<feature type="transmembrane region" description="Helical" evidence="5">
    <location>
        <begin position="226"/>
        <end position="246"/>
    </location>
</feature>
<dbReference type="EMBL" id="OBMT01000005">
    <property type="protein sequence ID" value="SOC07011.1"/>
    <property type="molecule type" value="Genomic_DNA"/>
</dbReference>
<organism evidence="7 8">
    <name type="scientific">Rhodobacter maris</name>
    <dbReference type="NCBI Taxonomy" id="446682"/>
    <lineage>
        <taxon>Bacteria</taxon>
        <taxon>Pseudomonadati</taxon>
        <taxon>Pseudomonadota</taxon>
        <taxon>Alphaproteobacteria</taxon>
        <taxon>Rhodobacterales</taxon>
        <taxon>Rhodobacter group</taxon>
        <taxon>Rhodobacter</taxon>
    </lineage>
</organism>
<name>A0A285SGW2_9RHOB</name>
<dbReference type="GO" id="GO:0022857">
    <property type="term" value="F:transmembrane transporter activity"/>
    <property type="evidence" value="ECO:0007669"/>
    <property type="project" value="InterPro"/>
</dbReference>
<evidence type="ECO:0000256" key="4">
    <source>
        <dbReference type="ARBA" id="ARBA00023136"/>
    </source>
</evidence>